<dbReference type="Gene3D" id="3.50.50.60">
    <property type="entry name" value="FAD/NAD(P)-binding domain"/>
    <property type="match status" value="3"/>
</dbReference>
<name>A0ABY5CZK1_9GAMM</name>
<evidence type="ECO:0000256" key="3">
    <source>
        <dbReference type="ARBA" id="ARBA00022630"/>
    </source>
</evidence>
<organism evidence="7 8">
    <name type="scientific">Serratia entomophila</name>
    <dbReference type="NCBI Taxonomy" id="42906"/>
    <lineage>
        <taxon>Bacteria</taxon>
        <taxon>Pseudomonadati</taxon>
        <taxon>Pseudomonadota</taxon>
        <taxon>Gammaproteobacteria</taxon>
        <taxon>Enterobacterales</taxon>
        <taxon>Yersiniaceae</taxon>
        <taxon>Serratia</taxon>
    </lineage>
</organism>
<dbReference type="EMBL" id="CP074347">
    <property type="protein sequence ID" value="USV02860.1"/>
    <property type="molecule type" value="Genomic_DNA"/>
</dbReference>
<dbReference type="PANTHER" id="PTHR43872">
    <property type="entry name" value="MONOOXYGENASE, PUTATIVE (AFU_ORTHOLOGUE AFUA_8G02570)-RELATED"/>
    <property type="match status" value="1"/>
</dbReference>
<keyword evidence="5" id="KW-0560">Oxidoreductase</keyword>
<gene>
    <name evidence="7" type="ORF">KFQ06_10290</name>
</gene>
<proteinExistence type="inferred from homology"/>
<reference evidence="7" key="1">
    <citation type="journal article" date="2022" name="BMC Genomics">
        <title>Genome sequence of the entomopathogenic Serratia entomophila isolate 626 and characterisation of the species specific itaconate degradation pathway.</title>
        <authorList>
            <person name="Vaughan A.L."/>
            <person name="Altermann E."/>
            <person name="Glare T.R."/>
            <person name="Hurst M.R.H."/>
        </authorList>
    </citation>
    <scope>NUCLEOTIDE SEQUENCE</scope>
    <source>
        <strain evidence="7">626</strain>
    </source>
</reference>
<dbReference type="Proteomes" id="UP001056873">
    <property type="component" value="Chromosome"/>
</dbReference>
<dbReference type="Pfam" id="PF13450">
    <property type="entry name" value="NAD_binding_8"/>
    <property type="match status" value="1"/>
</dbReference>
<keyword evidence="8" id="KW-1185">Reference proteome</keyword>
<keyword evidence="3" id="KW-0285">Flavoprotein</keyword>
<sequence length="487" mass="55475">MGEHVDVLIIGAGISGIDAAYHLRQRCPDRSILMLDAMDGFGGTWWTHRYPGARSDSDLFTYGYSFKPWRGASIATAEEIRNYLGEVIAENDLGRHIRYGHRVMAANWSTQDRCWSVEAIRTDTGEILQFTAGFLWLCPGYYRHQQGHVPDWPELERFAGAVIHPQNWPQDLSWKGKRIVVIGSGATAATLIPALTGEAEHVTLLQRSPTFFVVEPAEHALAAPLRALGIPEEWTYEILRRAYIAQNLELNRMSLEQPEDLRKQLLDAVRAHLPDDFDVEKHFSPRYRPQQQRLAFVPGGDFFVPLRDGKASVITDRIVRFNEKGIVLSSGEFLEADIVVTATGFNLCLFGDVLFSIDEKPVDFTEHVTYRGLMINDVPNMAYTLGYLRTSWTMRAELVSEFVCRLLGYMDEREAKTVVPVLRPQEENMPHLPFCDPNNFNPGYIMRSQHIMYRQGDHAPWQSLREYAEERHEFPAATLDDGILTYG</sequence>
<dbReference type="Pfam" id="PF00743">
    <property type="entry name" value="FMO-like"/>
    <property type="match status" value="1"/>
</dbReference>
<evidence type="ECO:0000256" key="1">
    <source>
        <dbReference type="ARBA" id="ARBA00001974"/>
    </source>
</evidence>
<dbReference type="InterPro" id="IPR051820">
    <property type="entry name" value="FAD-binding_MO"/>
</dbReference>
<comment type="similarity">
    <text evidence="2">Belongs to the FAD-binding monooxygenase family.</text>
</comment>
<evidence type="ECO:0000313" key="7">
    <source>
        <dbReference type="EMBL" id="USV02860.1"/>
    </source>
</evidence>
<evidence type="ECO:0000256" key="5">
    <source>
        <dbReference type="ARBA" id="ARBA00023002"/>
    </source>
</evidence>
<accession>A0ABY5CZK1</accession>
<dbReference type="PANTHER" id="PTHR43872:SF1">
    <property type="entry name" value="MONOOXYGENASE, PUTATIVE (AFU_ORTHOLOGUE AFUA_8G02570)-RELATED"/>
    <property type="match status" value="1"/>
</dbReference>
<evidence type="ECO:0000256" key="6">
    <source>
        <dbReference type="ARBA" id="ARBA00023033"/>
    </source>
</evidence>
<comment type="cofactor">
    <cofactor evidence="1">
        <name>FAD</name>
        <dbReference type="ChEBI" id="CHEBI:57692"/>
    </cofactor>
</comment>
<dbReference type="InterPro" id="IPR020946">
    <property type="entry name" value="Flavin_mOase-like"/>
</dbReference>
<evidence type="ECO:0000313" key="8">
    <source>
        <dbReference type="Proteomes" id="UP001056873"/>
    </source>
</evidence>
<protein>
    <submittedName>
        <fullName evidence="7">NAD(P)/FAD-dependent oxidoreductase</fullName>
    </submittedName>
</protein>
<dbReference type="SUPFAM" id="SSF51905">
    <property type="entry name" value="FAD/NAD(P)-binding domain"/>
    <property type="match status" value="1"/>
</dbReference>
<dbReference type="RefSeq" id="WP_252961812.1">
    <property type="nucleotide sequence ID" value="NZ_CAMIPH010000022.1"/>
</dbReference>
<evidence type="ECO:0000256" key="4">
    <source>
        <dbReference type="ARBA" id="ARBA00022827"/>
    </source>
</evidence>
<evidence type="ECO:0000256" key="2">
    <source>
        <dbReference type="ARBA" id="ARBA00010139"/>
    </source>
</evidence>
<dbReference type="InterPro" id="IPR036188">
    <property type="entry name" value="FAD/NAD-bd_sf"/>
</dbReference>
<keyword evidence="4" id="KW-0274">FAD</keyword>
<keyword evidence="6" id="KW-0503">Monooxygenase</keyword>